<evidence type="ECO:0000256" key="1">
    <source>
        <dbReference type="SAM" id="MobiDB-lite"/>
    </source>
</evidence>
<proteinExistence type="predicted"/>
<gene>
    <name evidence="3" type="ORF">LTR69_008325</name>
</gene>
<feature type="compositionally biased region" description="Polar residues" evidence="1">
    <location>
        <begin position="213"/>
        <end position="224"/>
    </location>
</feature>
<feature type="region of interest" description="Disordered" evidence="1">
    <location>
        <begin position="64"/>
        <end position="83"/>
    </location>
</feature>
<name>A0ABR0J4H8_9EURO</name>
<keyword evidence="2" id="KW-0732">Signal</keyword>
<reference evidence="3 4" key="1">
    <citation type="submission" date="2023-08" db="EMBL/GenBank/DDBJ databases">
        <title>Black Yeasts Isolated from many extreme environments.</title>
        <authorList>
            <person name="Coleine C."/>
            <person name="Stajich J.E."/>
            <person name="Selbmann L."/>
        </authorList>
    </citation>
    <scope>NUCLEOTIDE SEQUENCE [LARGE SCALE GENOMIC DNA]</scope>
    <source>
        <strain evidence="3 4">CCFEE 6328</strain>
    </source>
</reference>
<feature type="region of interest" description="Disordered" evidence="1">
    <location>
        <begin position="132"/>
        <end position="282"/>
    </location>
</feature>
<sequence length="469" mass="49599">MSVFSTPFKAAVVALAMSMLVISGLAAPAYPVWEPNSGVWDFGCMQEDKPVPNPNATRPTHCAPFSTTTTSTTTTTTTTTTRTTTSEVTYPTYIPGWSGVRSVNTTGRYGNHTVMARSVDKIPVHTHYLNKTTTTAAPTGPKEHGGNIPNTKGGTAKFSSIPPYTSRTHSVDKTTATPAPTGPKEHGEKDEKAHGHGNHGEKGPIGAMGPRPTSHTYSMNTTSPRAAPSGRKDHSDLLQNKAASVETRGRPGKPHNNGNGNGNNGGNSGNNGDNSGNTNNGGVGEAVVVNACPFSVHSNIVHAPRPGAAGAPEEIYSVLAPGQTATHAFSHDPQMGISWKLWRTDVSNNSPVQFEWTYMPDMARTWYDLSMIDAGKIAYTDPNTAGWIVGDADGYGDYVGQVAVKHAFADHGMTLTPMVGGNALTEGNCVAVRCAPGDQFCKDAYNVWNDWGQQRDCAQGTSLKLTLCG</sequence>
<accession>A0ABR0J4H8</accession>
<feature type="compositionally biased region" description="Gly residues" evidence="1">
    <location>
        <begin position="259"/>
        <end position="269"/>
    </location>
</feature>
<dbReference type="EMBL" id="JAVRRF010000020">
    <property type="protein sequence ID" value="KAK5055492.1"/>
    <property type="molecule type" value="Genomic_DNA"/>
</dbReference>
<feature type="compositionally biased region" description="Basic and acidic residues" evidence="1">
    <location>
        <begin position="183"/>
        <end position="202"/>
    </location>
</feature>
<feature type="compositionally biased region" description="Low complexity" evidence="1">
    <location>
        <begin position="66"/>
        <end position="83"/>
    </location>
</feature>
<evidence type="ECO:0000313" key="3">
    <source>
        <dbReference type="EMBL" id="KAK5055492.1"/>
    </source>
</evidence>
<evidence type="ECO:0000256" key="2">
    <source>
        <dbReference type="SAM" id="SignalP"/>
    </source>
</evidence>
<protein>
    <submittedName>
        <fullName evidence="3">Uncharacterized protein</fullName>
    </submittedName>
</protein>
<organism evidence="3 4">
    <name type="scientific">Exophiala sideris</name>
    <dbReference type="NCBI Taxonomy" id="1016849"/>
    <lineage>
        <taxon>Eukaryota</taxon>
        <taxon>Fungi</taxon>
        <taxon>Dikarya</taxon>
        <taxon>Ascomycota</taxon>
        <taxon>Pezizomycotina</taxon>
        <taxon>Eurotiomycetes</taxon>
        <taxon>Chaetothyriomycetidae</taxon>
        <taxon>Chaetothyriales</taxon>
        <taxon>Herpotrichiellaceae</taxon>
        <taxon>Exophiala</taxon>
    </lineage>
</organism>
<feature type="signal peptide" evidence="2">
    <location>
        <begin position="1"/>
        <end position="26"/>
    </location>
</feature>
<dbReference type="Proteomes" id="UP001345691">
    <property type="component" value="Unassembled WGS sequence"/>
</dbReference>
<dbReference type="Pfam" id="PF04681">
    <property type="entry name" value="Bys1"/>
    <property type="match status" value="1"/>
</dbReference>
<dbReference type="InterPro" id="IPR006771">
    <property type="entry name" value="CetA-like"/>
</dbReference>
<keyword evidence="4" id="KW-1185">Reference proteome</keyword>
<feature type="chain" id="PRO_5046385581" evidence="2">
    <location>
        <begin position="27"/>
        <end position="469"/>
    </location>
</feature>
<evidence type="ECO:0000313" key="4">
    <source>
        <dbReference type="Proteomes" id="UP001345691"/>
    </source>
</evidence>
<comment type="caution">
    <text evidence="3">The sequence shown here is derived from an EMBL/GenBank/DDBJ whole genome shotgun (WGS) entry which is preliminary data.</text>
</comment>